<feature type="compositionally biased region" description="Low complexity" evidence="1">
    <location>
        <begin position="138"/>
        <end position="150"/>
    </location>
</feature>
<dbReference type="EMBL" id="CP086717">
    <property type="protein sequence ID" value="WOO82495.1"/>
    <property type="molecule type" value="Genomic_DNA"/>
</dbReference>
<gene>
    <name evidence="2" type="ORF">LOC62_04G005981</name>
</gene>
<feature type="region of interest" description="Disordered" evidence="1">
    <location>
        <begin position="190"/>
        <end position="210"/>
    </location>
</feature>
<proteinExistence type="predicted"/>
<feature type="region of interest" description="Disordered" evidence="1">
    <location>
        <begin position="463"/>
        <end position="579"/>
    </location>
</feature>
<organism evidence="2 3">
    <name type="scientific">Vanrija pseudolonga</name>
    <dbReference type="NCBI Taxonomy" id="143232"/>
    <lineage>
        <taxon>Eukaryota</taxon>
        <taxon>Fungi</taxon>
        <taxon>Dikarya</taxon>
        <taxon>Basidiomycota</taxon>
        <taxon>Agaricomycotina</taxon>
        <taxon>Tremellomycetes</taxon>
        <taxon>Trichosporonales</taxon>
        <taxon>Trichosporonaceae</taxon>
        <taxon>Vanrija</taxon>
    </lineage>
</organism>
<feature type="compositionally biased region" description="Low complexity" evidence="1">
    <location>
        <begin position="490"/>
        <end position="503"/>
    </location>
</feature>
<evidence type="ECO:0000313" key="2">
    <source>
        <dbReference type="EMBL" id="WOO82495.1"/>
    </source>
</evidence>
<feature type="compositionally biased region" description="Low complexity" evidence="1">
    <location>
        <begin position="194"/>
        <end position="206"/>
    </location>
</feature>
<dbReference type="GeneID" id="87809208"/>
<evidence type="ECO:0000256" key="1">
    <source>
        <dbReference type="SAM" id="MobiDB-lite"/>
    </source>
</evidence>
<evidence type="ECO:0000313" key="3">
    <source>
        <dbReference type="Proteomes" id="UP000827549"/>
    </source>
</evidence>
<accession>A0AAF0Y9H7</accession>
<reference evidence="2" key="1">
    <citation type="submission" date="2023-10" db="EMBL/GenBank/DDBJ databases">
        <authorList>
            <person name="Noh H."/>
        </authorList>
    </citation>
    <scope>NUCLEOTIDE SEQUENCE</scope>
    <source>
        <strain evidence="2">DUCC4014</strain>
    </source>
</reference>
<feature type="compositionally biased region" description="Basic and acidic residues" evidence="1">
    <location>
        <begin position="597"/>
        <end position="620"/>
    </location>
</feature>
<feature type="region of interest" description="Disordered" evidence="1">
    <location>
        <begin position="87"/>
        <end position="161"/>
    </location>
</feature>
<feature type="region of interest" description="Disordered" evidence="1">
    <location>
        <begin position="597"/>
        <end position="724"/>
    </location>
</feature>
<feature type="compositionally biased region" description="Acidic residues" evidence="1">
    <location>
        <begin position="536"/>
        <end position="548"/>
    </location>
</feature>
<sequence>MTQVESLRVPPQLGPVKTGTLSADFDPKAIAILNTYSPFPTFPGSTHSRDPFGLNAFLLDPHDDIWNYMQPTPLPHDELNEADRPKDVVPTAEPLPLDTAPPRPARSSARAIRRRSSPLASNPPVSPNEDVEPEPSEAVPTVARKAAAAAPVPPAKSTLRTMIGRKSMTASLASSTDSLALPDEDTPISTRTHSMCSATSSDSSCDGVQTPRDGSPLDINAASARLDALNQLTDKSAAPKSGWRDWLGSKRVSFLGLRGDPGTTLLESPRASVLDLTPEIPEPQTVIAADSEAGRSVVALRRLSLTKLSSLRMPSPHPLALLLTRQHANLPDEVAFSIPATKRVFPMSVNVVQAFNSELSPAQGGLRLALGVRGVIAKIDSGEAPKELLRPRKAQRHSTILRPRGVRDFCSRRPFEERTVVFDSDGGCSHVTMARPGYAIWDLDYSEYILALSEAEDCPITWPIPRSSTGNSSLSKPILKVANPDPPAPARTTITRPAAPTRPKSAPQVTLTQSPPRSPPKSSFRTARPKVSTWDDSSDEELDTEDETAVASKKIVAMAAPAPTRPPVQRTQTAPARAVRDSRLLNHSTALEEITRARERRELSRTGEVERRAEGAEKRRQSQLVVGGPQQRPVTKRSSTTTLSATAQRQAAQQAAQQEERRQARASSISLTTKPHVERPKLSHRASSATLAATAKGDRRKPTVEATSLPASPHSKPQPDRRRVVSQYDPTAQALHHRASVMGLGMYGMAPPVPVVPAVYSHPGMYPAPTVAAPGVVYHAQFPATVSRMTAMYAQPPPPQVSHRRRERPVS</sequence>
<keyword evidence="3" id="KW-1185">Reference proteome</keyword>
<dbReference type="RefSeq" id="XP_062628527.1">
    <property type="nucleotide sequence ID" value="XM_062772543.1"/>
</dbReference>
<dbReference type="Proteomes" id="UP000827549">
    <property type="component" value="Chromosome 4"/>
</dbReference>
<name>A0AAF0Y9H7_9TREE</name>
<protein>
    <submittedName>
        <fullName evidence="2">Uncharacterized protein</fullName>
    </submittedName>
</protein>
<dbReference type="AlphaFoldDB" id="A0AAF0Y9H7"/>
<feature type="compositionally biased region" description="Low complexity" evidence="1">
    <location>
        <begin position="637"/>
        <end position="657"/>
    </location>
</feature>
<feature type="compositionally biased region" description="Polar residues" evidence="1">
    <location>
        <begin position="466"/>
        <end position="475"/>
    </location>
</feature>